<dbReference type="PRINTS" id="PR00320">
    <property type="entry name" value="GPROTEINBRPT"/>
</dbReference>
<organism evidence="9 10">
    <name type="scientific">Iris pallida</name>
    <name type="common">Sweet iris</name>
    <dbReference type="NCBI Taxonomy" id="29817"/>
    <lineage>
        <taxon>Eukaryota</taxon>
        <taxon>Viridiplantae</taxon>
        <taxon>Streptophyta</taxon>
        <taxon>Embryophyta</taxon>
        <taxon>Tracheophyta</taxon>
        <taxon>Spermatophyta</taxon>
        <taxon>Magnoliopsida</taxon>
        <taxon>Liliopsida</taxon>
        <taxon>Asparagales</taxon>
        <taxon>Iridaceae</taxon>
        <taxon>Iridoideae</taxon>
        <taxon>Irideae</taxon>
        <taxon>Iris</taxon>
    </lineage>
</organism>
<keyword evidence="2" id="KW-0963">Cytoplasm</keyword>
<dbReference type="PROSITE" id="PS50897">
    <property type="entry name" value="CTLH"/>
    <property type="match status" value="1"/>
</dbReference>
<feature type="region of interest" description="Disordered" evidence="7">
    <location>
        <begin position="1"/>
        <end position="37"/>
    </location>
</feature>
<feature type="domain" description="CTLH" evidence="8">
    <location>
        <begin position="97"/>
        <end position="149"/>
    </location>
</feature>
<dbReference type="PANTHER" id="PTHR22838:SF0">
    <property type="entry name" value="WD REPEAT-CONTAINING PROTEIN 26"/>
    <property type="match status" value="1"/>
</dbReference>
<evidence type="ECO:0000256" key="2">
    <source>
        <dbReference type="ARBA" id="ARBA00022490"/>
    </source>
</evidence>
<dbReference type="PROSITE" id="PS50294">
    <property type="entry name" value="WD_REPEATS_REGION"/>
    <property type="match status" value="3"/>
</dbReference>
<dbReference type="Pfam" id="PF00400">
    <property type="entry name" value="WD40"/>
    <property type="match status" value="5"/>
</dbReference>
<dbReference type="FunFam" id="2.130.10.10:FF:000087">
    <property type="entry name" value="WD repeat-containing protein 26 homolog"/>
    <property type="match status" value="1"/>
</dbReference>
<reference evidence="9" key="1">
    <citation type="journal article" date="2023" name="GigaByte">
        <title>Genome assembly of the bearded iris, Iris pallida Lam.</title>
        <authorList>
            <person name="Bruccoleri R.E."/>
            <person name="Oakeley E.J."/>
            <person name="Faust A.M.E."/>
            <person name="Altorfer M."/>
            <person name="Dessus-Babus S."/>
            <person name="Burckhardt D."/>
            <person name="Oertli M."/>
            <person name="Naumann U."/>
            <person name="Petersen F."/>
            <person name="Wong J."/>
        </authorList>
    </citation>
    <scope>NUCLEOTIDE SEQUENCE</scope>
    <source>
        <strain evidence="9">GSM-AAB239-AS_SAM_17_03QT</strain>
    </source>
</reference>
<feature type="repeat" description="WD" evidence="6">
    <location>
        <begin position="264"/>
        <end position="300"/>
    </location>
</feature>
<dbReference type="InterPro" id="IPR051350">
    <property type="entry name" value="WD_repeat-ST_regulator"/>
</dbReference>
<proteinExistence type="predicted"/>
<protein>
    <submittedName>
        <fullName evidence="9">WD repeat-containing protein 26-like isoform X1</fullName>
    </submittedName>
</protein>
<accession>A0AAX6DM11</accession>
<evidence type="ECO:0000256" key="3">
    <source>
        <dbReference type="ARBA" id="ARBA00022574"/>
    </source>
</evidence>
<evidence type="ECO:0000313" key="10">
    <source>
        <dbReference type="Proteomes" id="UP001140949"/>
    </source>
</evidence>
<dbReference type="InterPro" id="IPR001680">
    <property type="entry name" value="WD40_rpt"/>
</dbReference>
<dbReference type="EMBL" id="JANAVB010043418">
    <property type="protein sequence ID" value="KAJ6792778.1"/>
    <property type="molecule type" value="Genomic_DNA"/>
</dbReference>
<feature type="repeat" description="WD" evidence="6">
    <location>
        <begin position="362"/>
        <end position="384"/>
    </location>
</feature>
<keyword evidence="4" id="KW-0677">Repeat</keyword>
<sequence length="590" mass="65569">MGGVDADEPSSKRVKASSLELGGGISTPSESTIPLGGPMVRPLSSQGNEEMIGANGVIKKVEFVRILTKALYSLGYEKSGAILEEESGTHLHSPVVNLFRKQVLAGNWDESVVTLYGIGLQDDSVLKSAAFLILEQKFFELLEQERIMDALKTLRNEITPLSINKKRLHELCGCVVSPSQSVLLGFTNLGVVTSSSRLKLLEELQKLLPPTVMVPERRLEHLVEQALTVQREACYFHNSLDKLSLYTDHQCGKDQIPSKTVQVLQGHKDEVWYLQFSNNGKYLASASHDKSAIIWEVQDGLISLKHTLSGHQKPVLMVTWSPDDRALLTCGMDGVVRRWDVTSGECLNVYEKSGFGLISCGWFPDGNQFLSGVTDKSICLWDLEGKEVECWKGQREMKTSDMAITKDGKRIISLSRDSAILLLDREAKLDKLIEEEQTVTSFSLSGDDNFLLVNLVNQEIHLWSIADEPVLVMRYKGHKRSRFVIRSCFGGSDQAFIASGSEDSQVYIWHRGTGDLIEALPGHAGAVNCVSWNPANPHMLASASDDRTIRIWGVKSVNNRLKRKETYSNGVIHQCNGNGKCELKSHWKRS</sequence>
<dbReference type="InterPro" id="IPR006595">
    <property type="entry name" value="CTLH_C"/>
</dbReference>
<dbReference type="SMART" id="SM00320">
    <property type="entry name" value="WD40"/>
    <property type="match status" value="7"/>
</dbReference>
<dbReference type="PROSITE" id="PS00678">
    <property type="entry name" value="WD_REPEATS_1"/>
    <property type="match status" value="1"/>
</dbReference>
<evidence type="ECO:0000256" key="6">
    <source>
        <dbReference type="PROSITE-ProRule" id="PRU00221"/>
    </source>
</evidence>
<dbReference type="Proteomes" id="UP001140949">
    <property type="component" value="Unassembled WGS sequence"/>
</dbReference>
<comment type="subcellular location">
    <subcellularLocation>
        <location evidence="1">Cytoplasm</location>
    </subcellularLocation>
</comment>
<evidence type="ECO:0000259" key="8">
    <source>
        <dbReference type="PROSITE" id="PS50897"/>
    </source>
</evidence>
<evidence type="ECO:0000256" key="4">
    <source>
        <dbReference type="ARBA" id="ARBA00022737"/>
    </source>
</evidence>
<name>A0AAX6DM11_IRIPA</name>
<keyword evidence="10" id="KW-1185">Reference proteome</keyword>
<dbReference type="AlphaFoldDB" id="A0AAX6DM11"/>
<dbReference type="GO" id="GO:0005737">
    <property type="term" value="C:cytoplasm"/>
    <property type="evidence" value="ECO:0007669"/>
    <property type="project" value="UniProtKB-SubCell"/>
</dbReference>
<reference evidence="9" key="2">
    <citation type="submission" date="2023-04" db="EMBL/GenBank/DDBJ databases">
        <authorList>
            <person name="Bruccoleri R.E."/>
            <person name="Oakeley E.J."/>
            <person name="Faust A.-M."/>
            <person name="Dessus-Babus S."/>
            <person name="Altorfer M."/>
            <person name="Burckhardt D."/>
            <person name="Oertli M."/>
            <person name="Naumann U."/>
            <person name="Petersen F."/>
            <person name="Wong J."/>
        </authorList>
    </citation>
    <scope>NUCLEOTIDE SEQUENCE</scope>
    <source>
        <strain evidence="9">GSM-AAB239-AS_SAM_17_03QT</strain>
        <tissue evidence="9">Leaf</tissue>
    </source>
</reference>
<keyword evidence="3 6" id="KW-0853">WD repeat</keyword>
<dbReference type="InterPro" id="IPR020472">
    <property type="entry name" value="WD40_PAC1"/>
</dbReference>
<dbReference type="PROSITE" id="PS50082">
    <property type="entry name" value="WD_REPEATS_2"/>
    <property type="match status" value="4"/>
</dbReference>
<gene>
    <name evidence="9" type="ORF">M6B38_237325</name>
</gene>
<dbReference type="Pfam" id="PF23627">
    <property type="entry name" value="LisH_WDR26"/>
    <property type="match status" value="1"/>
</dbReference>
<evidence type="ECO:0000256" key="7">
    <source>
        <dbReference type="SAM" id="MobiDB-lite"/>
    </source>
</evidence>
<dbReference type="CDD" id="cd00200">
    <property type="entry name" value="WD40"/>
    <property type="match status" value="1"/>
</dbReference>
<comment type="caution">
    <text evidence="9">The sequence shown here is derived from an EMBL/GenBank/DDBJ whole genome shotgun (WGS) entry which is preliminary data.</text>
</comment>
<dbReference type="SUPFAM" id="SSF50978">
    <property type="entry name" value="WD40 repeat-like"/>
    <property type="match status" value="1"/>
</dbReference>
<dbReference type="PANTHER" id="PTHR22838">
    <property type="entry name" value="WD REPEAT PROTEIN 26-RELATED"/>
    <property type="match status" value="1"/>
</dbReference>
<evidence type="ECO:0000313" key="9">
    <source>
        <dbReference type="EMBL" id="KAJ6792778.1"/>
    </source>
</evidence>
<dbReference type="Gene3D" id="2.130.10.10">
    <property type="entry name" value="YVTN repeat-like/Quinoprotein amine dehydrogenase"/>
    <property type="match status" value="1"/>
</dbReference>
<comment type="subunit">
    <text evidence="5">Interacts with RANBPM.</text>
</comment>
<feature type="repeat" description="WD" evidence="6">
    <location>
        <begin position="308"/>
        <end position="349"/>
    </location>
</feature>
<evidence type="ECO:0000256" key="5">
    <source>
        <dbReference type="ARBA" id="ARBA00065067"/>
    </source>
</evidence>
<evidence type="ECO:0000256" key="1">
    <source>
        <dbReference type="ARBA" id="ARBA00004496"/>
    </source>
</evidence>
<dbReference type="InterPro" id="IPR019775">
    <property type="entry name" value="WD40_repeat_CS"/>
</dbReference>
<dbReference type="InterPro" id="IPR015943">
    <property type="entry name" value="WD40/YVTN_repeat-like_dom_sf"/>
</dbReference>
<dbReference type="InterPro" id="IPR036322">
    <property type="entry name" value="WD40_repeat_dom_sf"/>
</dbReference>
<feature type="repeat" description="WD" evidence="6">
    <location>
        <begin position="520"/>
        <end position="562"/>
    </location>
</feature>